<dbReference type="PANTHER" id="PTHR31642">
    <property type="entry name" value="TRICHOTHECENE 3-O-ACETYLTRANSFERASE"/>
    <property type="match status" value="1"/>
</dbReference>
<dbReference type="OMA" id="VFLQFTW"/>
<evidence type="ECO:0000256" key="4">
    <source>
        <dbReference type="SAM" id="MobiDB-lite"/>
    </source>
</evidence>
<evidence type="ECO:0000256" key="2">
    <source>
        <dbReference type="ARBA" id="ARBA00022679"/>
    </source>
</evidence>
<dbReference type="OrthoDB" id="1862401at2759"/>
<dbReference type="STRING" id="4558.A0A1B6PG92"/>
<feature type="region of interest" description="Disordered" evidence="4">
    <location>
        <begin position="272"/>
        <end position="294"/>
    </location>
</feature>
<dbReference type="Proteomes" id="UP000000768">
    <property type="component" value="Chromosome 7"/>
</dbReference>
<keyword evidence="3" id="KW-0012">Acyltransferase</keyword>
<evidence type="ECO:0000313" key="6">
    <source>
        <dbReference type="Proteomes" id="UP000000768"/>
    </source>
</evidence>
<dbReference type="InterPro" id="IPR050317">
    <property type="entry name" value="Plant_Fungal_Acyltransferase"/>
</dbReference>
<dbReference type="Pfam" id="PF02458">
    <property type="entry name" value="Transferase"/>
    <property type="match status" value="1"/>
</dbReference>
<organism evidence="5 6">
    <name type="scientific">Sorghum bicolor</name>
    <name type="common">Sorghum</name>
    <name type="synonym">Sorghum vulgare</name>
    <dbReference type="NCBI Taxonomy" id="4558"/>
    <lineage>
        <taxon>Eukaryota</taxon>
        <taxon>Viridiplantae</taxon>
        <taxon>Streptophyta</taxon>
        <taxon>Embryophyta</taxon>
        <taxon>Tracheophyta</taxon>
        <taxon>Spermatophyta</taxon>
        <taxon>Magnoliopsida</taxon>
        <taxon>Liliopsida</taxon>
        <taxon>Poales</taxon>
        <taxon>Poaceae</taxon>
        <taxon>PACMAD clade</taxon>
        <taxon>Panicoideae</taxon>
        <taxon>Andropogonodae</taxon>
        <taxon>Andropogoneae</taxon>
        <taxon>Sorghinae</taxon>
        <taxon>Sorghum</taxon>
    </lineage>
</organism>
<gene>
    <name evidence="5" type="ORF">SORBI_3007G076100</name>
</gene>
<evidence type="ECO:0000313" key="5">
    <source>
        <dbReference type="EMBL" id="KXG24714.1"/>
    </source>
</evidence>
<evidence type="ECO:0000256" key="1">
    <source>
        <dbReference type="ARBA" id="ARBA00009861"/>
    </source>
</evidence>
<dbReference type="GO" id="GO:0016747">
    <property type="term" value="F:acyltransferase activity, transferring groups other than amino-acyl groups"/>
    <property type="evidence" value="ECO:0000318"/>
    <property type="project" value="GO_Central"/>
</dbReference>
<dbReference type="eggNOG" id="ENOG502QQYP">
    <property type="taxonomic scope" value="Eukaryota"/>
</dbReference>
<dbReference type="Gene3D" id="3.30.559.10">
    <property type="entry name" value="Chloramphenicol acetyltransferase-like domain"/>
    <property type="match status" value="2"/>
</dbReference>
<keyword evidence="6" id="KW-1185">Reference proteome</keyword>
<comment type="similarity">
    <text evidence="1">Belongs to the plant acyltransferase family.</text>
</comment>
<dbReference type="InterPro" id="IPR023213">
    <property type="entry name" value="CAT-like_dom_sf"/>
</dbReference>
<dbReference type="Gramene" id="KXG24714">
    <property type="protein sequence ID" value="KXG24714"/>
    <property type="gene ID" value="SORBI_3007G076100"/>
</dbReference>
<evidence type="ECO:0000256" key="3">
    <source>
        <dbReference type="ARBA" id="ARBA00023315"/>
    </source>
</evidence>
<feature type="compositionally biased region" description="Low complexity" evidence="4">
    <location>
        <begin position="274"/>
        <end position="294"/>
    </location>
</feature>
<proteinExistence type="inferred from homology"/>
<keyword evidence="2" id="KW-0808">Transferase</keyword>
<accession>A0A1B6PG92</accession>
<sequence>MLHFMVLYMSIGEVYTNPPAQVSNITRQFHWIWISPPPTDRDRRVARAMVVEAAVSGSPPLAVGGVAGSSSMGVHGHRLSTVVPSSVTGEEVNYELADADLLHKLHYLRAVHVFRAPAAFAMEALKEPMFPWLDMYFPVSGRLRRRRQAEDGDGDGKDDAAAAAVGRRPYVRCNDCGVRVVEVACDATVEQWLEAEAERGGLCKALAYDKVIGPELFFSPLLYVQVTSFKCGGMALGFTWAHVIGDIPSAAACFSKWAQLFSGKKAPAPTLRDPLAMPPSAASPASVAAPPPSVKATAAPVGDHWAVPTTRDMVPFSFHVTEQQLQGLLLSAAPEGHQQRHVVGPFELVSALIWRALAAIRGPGGEEEATRTVTVVKTEPTPTPAGLANEHRIGHVVATGGSSPGTVDVAKLAALLAGAHLEEASAVAAAALAGAEGEDVDVVVYGANLTFVDAEGLAVYDGLELAGRRPAHVEYAVDGVGDGGAAVVHRDAGGRGRTVAAVVRRGEADRLRAALRDALHVA</sequence>
<dbReference type="EMBL" id="CM000766">
    <property type="protein sequence ID" value="KXG24714.1"/>
    <property type="molecule type" value="Genomic_DNA"/>
</dbReference>
<dbReference type="InParanoid" id="A0A1B6PG92"/>
<reference evidence="5 6" key="1">
    <citation type="journal article" date="2009" name="Nature">
        <title>The Sorghum bicolor genome and the diversification of grasses.</title>
        <authorList>
            <person name="Paterson A.H."/>
            <person name="Bowers J.E."/>
            <person name="Bruggmann R."/>
            <person name="Dubchak I."/>
            <person name="Grimwood J."/>
            <person name="Gundlach H."/>
            <person name="Haberer G."/>
            <person name="Hellsten U."/>
            <person name="Mitros T."/>
            <person name="Poliakov A."/>
            <person name="Schmutz J."/>
            <person name="Spannagl M."/>
            <person name="Tang H."/>
            <person name="Wang X."/>
            <person name="Wicker T."/>
            <person name="Bharti A.K."/>
            <person name="Chapman J."/>
            <person name="Feltus F.A."/>
            <person name="Gowik U."/>
            <person name="Grigoriev I.V."/>
            <person name="Lyons E."/>
            <person name="Maher C.A."/>
            <person name="Martis M."/>
            <person name="Narechania A."/>
            <person name="Otillar R.P."/>
            <person name="Penning B.W."/>
            <person name="Salamov A.A."/>
            <person name="Wang Y."/>
            <person name="Zhang L."/>
            <person name="Carpita N.C."/>
            <person name="Freeling M."/>
            <person name="Gingle A.R."/>
            <person name="Hash C.T."/>
            <person name="Keller B."/>
            <person name="Klein P."/>
            <person name="Kresovich S."/>
            <person name="McCann M.C."/>
            <person name="Ming R."/>
            <person name="Peterson D.G."/>
            <person name="Mehboob-ur-Rahman"/>
            <person name="Ware D."/>
            <person name="Westhoff P."/>
            <person name="Mayer K.F."/>
            <person name="Messing J."/>
            <person name="Rokhsar D.S."/>
        </authorList>
    </citation>
    <scope>NUCLEOTIDE SEQUENCE [LARGE SCALE GENOMIC DNA]</scope>
    <source>
        <strain evidence="6">cv. BTx623</strain>
    </source>
</reference>
<name>A0A1B6PG92_SORBI</name>
<dbReference type="AlphaFoldDB" id="A0A1B6PG92"/>
<reference evidence="6" key="2">
    <citation type="journal article" date="2018" name="Plant J.">
        <title>The Sorghum bicolor reference genome: improved assembly, gene annotations, a transcriptome atlas, and signatures of genome organization.</title>
        <authorList>
            <person name="McCormick R.F."/>
            <person name="Truong S.K."/>
            <person name="Sreedasyam A."/>
            <person name="Jenkins J."/>
            <person name="Shu S."/>
            <person name="Sims D."/>
            <person name="Kennedy M."/>
            <person name="Amirebrahimi M."/>
            <person name="Weers B.D."/>
            <person name="McKinley B."/>
            <person name="Mattison A."/>
            <person name="Morishige D.T."/>
            <person name="Grimwood J."/>
            <person name="Schmutz J."/>
            <person name="Mullet J.E."/>
        </authorList>
    </citation>
    <scope>NUCLEOTIDE SEQUENCE [LARGE SCALE GENOMIC DNA]</scope>
    <source>
        <strain evidence="6">cv. BTx623</strain>
    </source>
</reference>
<dbReference type="PANTHER" id="PTHR31642:SF146">
    <property type="entry name" value="PROTEIN ECERIFERUM 26-LIKE"/>
    <property type="match status" value="1"/>
</dbReference>
<protein>
    <submittedName>
        <fullName evidence="5">Uncharacterized protein</fullName>
    </submittedName>
</protein>